<evidence type="ECO:0000256" key="3">
    <source>
        <dbReference type="ARBA" id="ARBA00022801"/>
    </source>
</evidence>
<accession>A0A918DAD7</accession>
<keyword evidence="1" id="KW-0645">Protease</keyword>
<dbReference type="Proteomes" id="UP000600365">
    <property type="component" value="Unassembled WGS sequence"/>
</dbReference>
<dbReference type="Pfam" id="PF01471">
    <property type="entry name" value="PG_binding_1"/>
    <property type="match status" value="1"/>
</dbReference>
<evidence type="ECO:0000256" key="6">
    <source>
        <dbReference type="SAM" id="MobiDB-lite"/>
    </source>
</evidence>
<dbReference type="InterPro" id="IPR001818">
    <property type="entry name" value="Pept_M10_metallopeptidase"/>
</dbReference>
<keyword evidence="3" id="KW-0378">Hydrolase</keyword>
<dbReference type="InterPro" id="IPR021190">
    <property type="entry name" value="Pept_M10A"/>
</dbReference>
<feature type="region of interest" description="Disordered" evidence="6">
    <location>
        <begin position="393"/>
        <end position="416"/>
    </location>
</feature>
<keyword evidence="5" id="KW-0482">Metalloprotease</keyword>
<keyword evidence="2" id="KW-0479">Metal-binding</keyword>
<evidence type="ECO:0000256" key="5">
    <source>
        <dbReference type="ARBA" id="ARBA00023049"/>
    </source>
</evidence>
<evidence type="ECO:0000313" key="8">
    <source>
        <dbReference type="EMBL" id="GGN89639.1"/>
    </source>
</evidence>
<dbReference type="EMBL" id="BMMM01000022">
    <property type="protein sequence ID" value="GGN89639.1"/>
    <property type="molecule type" value="Genomic_DNA"/>
</dbReference>
<dbReference type="RefSeq" id="WP_189191430.1">
    <property type="nucleotide sequence ID" value="NZ_BMMM01000022.1"/>
</dbReference>
<sequence>MTSAQKGPVSFIQSVDVGKPGEHINGLERVQVYLNRYGYLEESGYEPDTLDGATSSALQRYQQFFELPDTGAFDETTKERMTQSRCAMPDLWQGVAFARTCAWDRWSLTYTMDVGTEDTFGEFQAVRNAFGTWAAATPLTFTEVGADQTPDIRIGWRPANDPDHSMVGGILAHADFPPNCSIVTTTLPKPVHFDDTEHAWSVGAVAGAFDVETVALHELGHILGLGHSSVAGAVMQPTIAPGTTKRSLTNDDIDGVTGNYPTQSGWRWCNKCQGLYFGPQVSASSCPAGSTHTPPAQSGSGNYLLAHNLPVTTGWQSEWRWCNKCQGLFFGPQVSASSCPAGSTHTPPAQSGSGNYSLMHNAGTAPGQQSNWRWCNKCMGLYFEDNVASPPCPAGGGHARPSQSGSGNYALVHRAS</sequence>
<keyword evidence="9" id="KW-1185">Reference proteome</keyword>
<protein>
    <recommendedName>
        <fullName evidence="7">Peptidase metallopeptidase domain-containing protein</fullName>
    </recommendedName>
</protein>
<dbReference type="GO" id="GO:0030198">
    <property type="term" value="P:extracellular matrix organization"/>
    <property type="evidence" value="ECO:0007669"/>
    <property type="project" value="TreeGrafter"/>
</dbReference>
<dbReference type="SUPFAM" id="SSF47090">
    <property type="entry name" value="PGBD-like"/>
    <property type="match status" value="1"/>
</dbReference>
<dbReference type="GO" id="GO:0008270">
    <property type="term" value="F:zinc ion binding"/>
    <property type="evidence" value="ECO:0007669"/>
    <property type="project" value="InterPro"/>
</dbReference>
<dbReference type="SMART" id="SM00235">
    <property type="entry name" value="ZnMc"/>
    <property type="match status" value="1"/>
</dbReference>
<dbReference type="PANTHER" id="PTHR10201">
    <property type="entry name" value="MATRIX METALLOPROTEINASE"/>
    <property type="match status" value="1"/>
</dbReference>
<dbReference type="GO" id="GO:0030574">
    <property type="term" value="P:collagen catabolic process"/>
    <property type="evidence" value="ECO:0007669"/>
    <property type="project" value="TreeGrafter"/>
</dbReference>
<evidence type="ECO:0000313" key="9">
    <source>
        <dbReference type="Proteomes" id="UP000600365"/>
    </source>
</evidence>
<dbReference type="InterPro" id="IPR006026">
    <property type="entry name" value="Peptidase_Metallo"/>
</dbReference>
<evidence type="ECO:0000256" key="4">
    <source>
        <dbReference type="ARBA" id="ARBA00022833"/>
    </source>
</evidence>
<dbReference type="GO" id="GO:0004222">
    <property type="term" value="F:metalloendopeptidase activity"/>
    <property type="evidence" value="ECO:0007669"/>
    <property type="project" value="InterPro"/>
</dbReference>
<dbReference type="GO" id="GO:0006508">
    <property type="term" value="P:proteolysis"/>
    <property type="evidence" value="ECO:0007669"/>
    <property type="project" value="UniProtKB-KW"/>
</dbReference>
<keyword evidence="4" id="KW-0862">Zinc</keyword>
<comment type="caution">
    <text evidence="8">The sequence shown here is derived from an EMBL/GenBank/DDBJ whole genome shotgun (WGS) entry which is preliminary data.</text>
</comment>
<dbReference type="AlphaFoldDB" id="A0A918DAD7"/>
<evidence type="ECO:0000259" key="7">
    <source>
        <dbReference type="SMART" id="SM00235"/>
    </source>
</evidence>
<dbReference type="Pfam" id="PF00413">
    <property type="entry name" value="Peptidase_M10"/>
    <property type="match status" value="1"/>
</dbReference>
<gene>
    <name evidence="8" type="ORF">GCM10011579_084740</name>
</gene>
<evidence type="ECO:0000256" key="2">
    <source>
        <dbReference type="ARBA" id="ARBA00022723"/>
    </source>
</evidence>
<reference evidence="8 9" key="1">
    <citation type="journal article" date="2014" name="Int. J. Syst. Evol. Microbiol.">
        <title>Complete genome sequence of Corynebacterium casei LMG S-19264T (=DSM 44701T), isolated from a smear-ripened cheese.</title>
        <authorList>
            <consortium name="US DOE Joint Genome Institute (JGI-PGF)"/>
            <person name="Walter F."/>
            <person name="Albersmeier A."/>
            <person name="Kalinowski J."/>
            <person name="Ruckert C."/>
        </authorList>
    </citation>
    <scope>NUCLEOTIDE SEQUENCE [LARGE SCALE GENOMIC DNA]</scope>
    <source>
        <strain evidence="8 9">CGMCC 4.7111</strain>
    </source>
</reference>
<feature type="domain" description="Peptidase metallopeptidase" evidence="7">
    <location>
        <begin position="99"/>
        <end position="262"/>
    </location>
</feature>
<dbReference type="PANTHER" id="PTHR10201:SF213">
    <property type="entry name" value="METALLOENDOPROTEINASE 2-MMP-LIKE"/>
    <property type="match status" value="1"/>
</dbReference>
<dbReference type="SUPFAM" id="SSF55486">
    <property type="entry name" value="Metalloproteases ('zincins'), catalytic domain"/>
    <property type="match status" value="1"/>
</dbReference>
<evidence type="ECO:0000256" key="1">
    <source>
        <dbReference type="ARBA" id="ARBA00022670"/>
    </source>
</evidence>
<name>A0A918DAD7_9ACTN</name>
<dbReference type="InterPro" id="IPR002477">
    <property type="entry name" value="Peptidoglycan-bd-like"/>
</dbReference>
<organism evidence="8 9">
    <name type="scientific">Streptomyces albiflavescens</name>
    <dbReference type="NCBI Taxonomy" id="1623582"/>
    <lineage>
        <taxon>Bacteria</taxon>
        <taxon>Bacillati</taxon>
        <taxon>Actinomycetota</taxon>
        <taxon>Actinomycetes</taxon>
        <taxon>Kitasatosporales</taxon>
        <taxon>Streptomycetaceae</taxon>
        <taxon>Streptomyces</taxon>
    </lineage>
</organism>
<dbReference type="Gene3D" id="3.40.390.10">
    <property type="entry name" value="Collagenase (Catalytic Domain)"/>
    <property type="match status" value="1"/>
</dbReference>
<dbReference type="GO" id="GO:0031012">
    <property type="term" value="C:extracellular matrix"/>
    <property type="evidence" value="ECO:0007669"/>
    <property type="project" value="InterPro"/>
</dbReference>
<proteinExistence type="predicted"/>
<dbReference type="InterPro" id="IPR024079">
    <property type="entry name" value="MetalloPept_cat_dom_sf"/>
</dbReference>
<dbReference type="PRINTS" id="PR00138">
    <property type="entry name" value="MATRIXIN"/>
</dbReference>
<dbReference type="InterPro" id="IPR036365">
    <property type="entry name" value="PGBD-like_sf"/>
</dbReference>